<accession>A0A0M0ECI0</accession>
<dbReference type="STRING" id="33995.KOEU_35370"/>
<name>A0A0M0ECI0_KOMEU</name>
<dbReference type="EC" id="3.2.2.20" evidence="3"/>
<reference evidence="3" key="1">
    <citation type="submission" date="2015-08" db="EMBL/GenBank/DDBJ databases">
        <title>Draft genome sequence of Komagataeibacter europaeus CECT 8546 a cellulose producer strain from vinegar produced by the traditional method.</title>
        <authorList>
            <person name="Poehlein A."/>
            <person name="Valera M.J."/>
            <person name="Haack F.S."/>
            <person name="Mas A."/>
            <person name="Daniel R."/>
            <person name="Streit W.R."/>
            <person name="Mateo E."/>
        </authorList>
    </citation>
    <scope>NUCLEOTIDE SEQUENCE [LARGE SCALE GENOMIC DNA]</scope>
    <source>
        <strain evidence="3">CECT 8546</strain>
    </source>
</reference>
<keyword evidence="4" id="KW-1185">Reference proteome</keyword>
<dbReference type="GO" id="GO:0006284">
    <property type="term" value="P:base-excision repair"/>
    <property type="evidence" value="ECO:0007669"/>
    <property type="project" value="InterPro"/>
</dbReference>
<protein>
    <submittedName>
        <fullName evidence="3">DNA-3-methyladenine glycosylase 1</fullName>
        <ecNumber evidence="3">3.2.2.20</ecNumber>
    </submittedName>
</protein>
<dbReference type="EMBL" id="LHUQ01000051">
    <property type="protein sequence ID" value="KON62977.1"/>
    <property type="molecule type" value="Genomic_DNA"/>
</dbReference>
<keyword evidence="3" id="KW-0378">Hydrolase</keyword>
<organism evidence="3 4">
    <name type="scientific">Komagataeibacter europaeus</name>
    <name type="common">Gluconacetobacter europaeus</name>
    <dbReference type="NCBI Taxonomy" id="33995"/>
    <lineage>
        <taxon>Bacteria</taxon>
        <taxon>Pseudomonadati</taxon>
        <taxon>Pseudomonadota</taxon>
        <taxon>Alphaproteobacteria</taxon>
        <taxon>Acetobacterales</taxon>
        <taxon>Acetobacteraceae</taxon>
        <taxon>Komagataeibacter</taxon>
    </lineage>
</organism>
<dbReference type="PANTHER" id="PTHR30037">
    <property type="entry name" value="DNA-3-METHYLADENINE GLYCOSYLASE 1"/>
    <property type="match status" value="1"/>
</dbReference>
<dbReference type="GO" id="GO:0008725">
    <property type="term" value="F:DNA-3-methyladenine glycosylase activity"/>
    <property type="evidence" value="ECO:0007669"/>
    <property type="project" value="UniProtKB-EC"/>
</dbReference>
<dbReference type="RefSeq" id="WP_053324108.1">
    <property type="nucleotide sequence ID" value="NZ_LHUQ01000051.1"/>
</dbReference>
<keyword evidence="1" id="KW-0479">Metal-binding</keyword>
<dbReference type="PANTHER" id="PTHR30037:SF4">
    <property type="entry name" value="DNA-3-METHYLADENINE GLYCOSYLASE I"/>
    <property type="match status" value="1"/>
</dbReference>
<feature type="compositionally biased region" description="Basic and acidic residues" evidence="2">
    <location>
        <begin position="1"/>
        <end position="12"/>
    </location>
</feature>
<dbReference type="Proteomes" id="UP000037566">
    <property type="component" value="Unassembled WGS sequence"/>
</dbReference>
<feature type="binding site" evidence="1">
    <location>
        <position position="41"/>
    </location>
    <ligand>
        <name>Zn(2+)</name>
        <dbReference type="ChEBI" id="CHEBI:29105"/>
    </ligand>
</feature>
<dbReference type="InterPro" id="IPR005019">
    <property type="entry name" value="Adenine_glyco"/>
</dbReference>
<comment type="caution">
    <text evidence="3">The sequence shown here is derived from an EMBL/GenBank/DDBJ whole genome shotgun (WGS) entry which is preliminary data.</text>
</comment>
<feature type="binding site" evidence="1">
    <location>
        <position position="199"/>
    </location>
    <ligand>
        <name>Zn(2+)</name>
        <dbReference type="ChEBI" id="CHEBI:29105"/>
    </ligand>
</feature>
<proteinExistence type="predicted"/>
<evidence type="ECO:0000313" key="3">
    <source>
        <dbReference type="EMBL" id="KON62977.1"/>
    </source>
</evidence>
<gene>
    <name evidence="3" type="primary">tag2</name>
    <name evidence="3" type="ORF">KOEU_35370</name>
</gene>
<feature type="region of interest" description="Disordered" evidence="2">
    <location>
        <begin position="1"/>
        <end position="26"/>
    </location>
</feature>
<dbReference type="AlphaFoldDB" id="A0A0M0ECI0"/>
<dbReference type="PATRIC" id="fig|33995.3.peg.3921"/>
<keyword evidence="1" id="KW-0862">Zinc</keyword>
<dbReference type="Pfam" id="PF03352">
    <property type="entry name" value="Adenine_glyco"/>
    <property type="match status" value="1"/>
</dbReference>
<evidence type="ECO:0000256" key="2">
    <source>
        <dbReference type="SAM" id="MobiDB-lite"/>
    </source>
</evidence>
<dbReference type="InterPro" id="IPR052891">
    <property type="entry name" value="DNA-3mA_glycosylase"/>
</dbReference>
<feature type="binding site" evidence="1">
    <location>
        <position position="195"/>
    </location>
    <ligand>
        <name>Zn(2+)</name>
        <dbReference type="ChEBI" id="CHEBI:29105"/>
    </ligand>
</feature>
<dbReference type="OrthoDB" id="9807664at2"/>
<feature type="binding site" evidence="1">
    <location>
        <position position="28"/>
    </location>
    <ligand>
        <name>Zn(2+)</name>
        <dbReference type="ChEBI" id="CHEBI:29105"/>
    </ligand>
</feature>
<dbReference type="GO" id="GO:0046872">
    <property type="term" value="F:metal ion binding"/>
    <property type="evidence" value="ECO:0007669"/>
    <property type="project" value="UniProtKB-KW"/>
</dbReference>
<sequence>MPSMPDPHRGDGPPDTAAMSPDPGRPRCRWAQADAMMMAYHDAEWGQPVHDSRQLWEMLVLESFQAGLSWRTILKRRAGFRRAFAGFDPDRVARFGDADITRLLADPGIIRARAKIVATIGNARAYIAMRERGEDLATFAWGMVGHAPVHNHGPVQASSPLSHAMSTALRARGFRFVGPVTAYAWMQAAGMIHDHEPGCFRHAGAGVLLLNKNEL</sequence>
<evidence type="ECO:0000256" key="1">
    <source>
        <dbReference type="PIRSR" id="PIRSR605019-1"/>
    </source>
</evidence>
<dbReference type="InterPro" id="IPR011257">
    <property type="entry name" value="DNA_glycosylase"/>
</dbReference>
<dbReference type="Gene3D" id="1.10.340.30">
    <property type="entry name" value="Hypothetical protein, domain 2"/>
    <property type="match status" value="1"/>
</dbReference>
<keyword evidence="3" id="KW-0326">Glycosidase</keyword>
<dbReference type="SUPFAM" id="SSF48150">
    <property type="entry name" value="DNA-glycosylase"/>
    <property type="match status" value="1"/>
</dbReference>
<evidence type="ECO:0000313" key="4">
    <source>
        <dbReference type="Proteomes" id="UP000037566"/>
    </source>
</evidence>